<proteinExistence type="predicted"/>
<dbReference type="OrthoDB" id="2663564at2"/>
<dbReference type="EMBL" id="MYFO01000025">
    <property type="protein sequence ID" value="TFE85491.1"/>
    <property type="molecule type" value="Genomic_DNA"/>
</dbReference>
<comment type="caution">
    <text evidence="1">The sequence shown here is derived from an EMBL/GenBank/DDBJ whole genome shotgun (WGS) entry which is preliminary data.</text>
</comment>
<protein>
    <submittedName>
        <fullName evidence="1">Uncharacterized protein</fullName>
    </submittedName>
</protein>
<keyword evidence="2" id="KW-1185">Reference proteome</keyword>
<reference evidence="1 2" key="1">
    <citation type="submission" date="2017-03" db="EMBL/GenBank/DDBJ databases">
        <title>Isolation of Levoglucosan Utilizing Bacteria.</title>
        <authorList>
            <person name="Arya A.S."/>
        </authorList>
    </citation>
    <scope>NUCLEOTIDE SEQUENCE [LARGE SCALE GENOMIC DNA]</scope>
    <source>
        <strain evidence="1 2">MEC069</strain>
    </source>
</reference>
<organism evidence="1 2">
    <name type="scientific">Paenibacillus athensensis</name>
    <dbReference type="NCBI Taxonomy" id="1967502"/>
    <lineage>
        <taxon>Bacteria</taxon>
        <taxon>Bacillati</taxon>
        <taxon>Bacillota</taxon>
        <taxon>Bacilli</taxon>
        <taxon>Bacillales</taxon>
        <taxon>Paenibacillaceae</taxon>
        <taxon>Paenibacillus</taxon>
    </lineage>
</organism>
<gene>
    <name evidence="1" type="ORF">B5M42_17200</name>
</gene>
<name>A0A4Y8PXK4_9BACL</name>
<dbReference type="Proteomes" id="UP000298246">
    <property type="component" value="Unassembled WGS sequence"/>
</dbReference>
<dbReference type="RefSeq" id="WP_134755014.1">
    <property type="nucleotide sequence ID" value="NZ_MYFO02000015.1"/>
</dbReference>
<accession>A0A4Y8PXK4</accession>
<dbReference type="AlphaFoldDB" id="A0A4Y8PXK4"/>
<evidence type="ECO:0000313" key="1">
    <source>
        <dbReference type="EMBL" id="TFE85491.1"/>
    </source>
</evidence>
<sequence>MLTVHPLADKATVMHNLREMGLDQIANWIHILPEDKWESMFLANWPTLAKKCGVSSLHI</sequence>
<evidence type="ECO:0000313" key="2">
    <source>
        <dbReference type="Proteomes" id="UP000298246"/>
    </source>
</evidence>